<name>A0AAN5IB30_9BILA</name>
<dbReference type="EMBL" id="BTRK01000005">
    <property type="protein sequence ID" value="GMR56431.1"/>
    <property type="molecule type" value="Genomic_DNA"/>
</dbReference>
<feature type="region of interest" description="Disordered" evidence="1">
    <location>
        <begin position="239"/>
        <end position="262"/>
    </location>
</feature>
<dbReference type="PROSITE" id="PS50330">
    <property type="entry name" value="UIM"/>
    <property type="match status" value="1"/>
</dbReference>
<dbReference type="Proteomes" id="UP001328107">
    <property type="component" value="Unassembled WGS sequence"/>
</dbReference>
<dbReference type="InterPro" id="IPR003903">
    <property type="entry name" value="UIM_dom"/>
</dbReference>
<feature type="non-terminal residue" evidence="2">
    <location>
        <position position="1"/>
    </location>
</feature>
<feature type="region of interest" description="Disordered" evidence="1">
    <location>
        <begin position="290"/>
        <end position="352"/>
    </location>
</feature>
<evidence type="ECO:0000256" key="1">
    <source>
        <dbReference type="SAM" id="MobiDB-lite"/>
    </source>
</evidence>
<feature type="region of interest" description="Disordered" evidence="1">
    <location>
        <begin position="16"/>
        <end position="56"/>
    </location>
</feature>
<sequence>AERAAYEERLRAAELRRAEEEERYRQALEERQREEEESARNRQEEERRHYELNDQRQREYEEMLRRHREQQENESARRRAPCPALRNDILDGKTYEQIFLFAHKSGCSEDETRTAIDMARRLRIEQYALKYAYPVLFYSRTRGWIKIHNEPERLRFEEQEADIDFERLRAQYQFVTEIEAARPHPHHPPAYTEEELEHSRKLAEAEKENFAVIDKDNNEAVSYGNEDEKEAVIDAIVLPQDTDEEDTVEEEPQPAPTKEELEEKVKEIVEKEELDEKEKEIINAVLDEMKEKIEQEEEEKAVEEEENAVEEEEKKAQEELKKEAEAEKVEEVRKNTENNHSKKGTSRKHNES</sequence>
<accession>A0AAN5IB30</accession>
<feature type="compositionally biased region" description="Acidic residues" evidence="1">
    <location>
        <begin position="241"/>
        <end position="252"/>
    </location>
</feature>
<reference evidence="3" key="1">
    <citation type="submission" date="2022-10" db="EMBL/GenBank/DDBJ databases">
        <title>Genome assembly of Pristionchus species.</title>
        <authorList>
            <person name="Yoshida K."/>
            <person name="Sommer R.J."/>
        </authorList>
    </citation>
    <scope>NUCLEOTIDE SEQUENCE [LARGE SCALE GENOMIC DNA]</scope>
    <source>
        <strain evidence="3">RS5460</strain>
    </source>
</reference>
<keyword evidence="3" id="KW-1185">Reference proteome</keyword>
<comment type="caution">
    <text evidence="2">The sequence shown here is derived from an EMBL/GenBank/DDBJ whole genome shotgun (WGS) entry which is preliminary data.</text>
</comment>
<gene>
    <name evidence="2" type="ORF">PMAYCL1PPCAC_26625</name>
</gene>
<evidence type="ECO:0000313" key="2">
    <source>
        <dbReference type="EMBL" id="GMR56431.1"/>
    </source>
</evidence>
<protein>
    <submittedName>
        <fullName evidence="2">Uncharacterized protein</fullName>
    </submittedName>
</protein>
<feature type="compositionally biased region" description="Basic and acidic residues" evidence="1">
    <location>
        <begin position="61"/>
        <end position="77"/>
    </location>
</feature>
<feature type="region of interest" description="Disordered" evidence="1">
    <location>
        <begin position="61"/>
        <end position="80"/>
    </location>
</feature>
<feature type="compositionally biased region" description="Basic residues" evidence="1">
    <location>
        <begin position="341"/>
        <end position="352"/>
    </location>
</feature>
<feature type="compositionally biased region" description="Basic and acidic residues" evidence="1">
    <location>
        <begin position="312"/>
        <end position="340"/>
    </location>
</feature>
<feature type="compositionally biased region" description="Acidic residues" evidence="1">
    <location>
        <begin position="294"/>
        <end position="311"/>
    </location>
</feature>
<evidence type="ECO:0000313" key="3">
    <source>
        <dbReference type="Proteomes" id="UP001328107"/>
    </source>
</evidence>
<dbReference type="AlphaFoldDB" id="A0AAN5IB30"/>
<organism evidence="2 3">
    <name type="scientific">Pristionchus mayeri</name>
    <dbReference type="NCBI Taxonomy" id="1317129"/>
    <lineage>
        <taxon>Eukaryota</taxon>
        <taxon>Metazoa</taxon>
        <taxon>Ecdysozoa</taxon>
        <taxon>Nematoda</taxon>
        <taxon>Chromadorea</taxon>
        <taxon>Rhabditida</taxon>
        <taxon>Rhabditina</taxon>
        <taxon>Diplogasteromorpha</taxon>
        <taxon>Diplogasteroidea</taxon>
        <taxon>Neodiplogasteridae</taxon>
        <taxon>Pristionchus</taxon>
    </lineage>
</organism>
<proteinExistence type="predicted"/>